<evidence type="ECO:0000256" key="1">
    <source>
        <dbReference type="SAM" id="SignalP"/>
    </source>
</evidence>
<feature type="chain" id="PRO_5033049995" evidence="1">
    <location>
        <begin position="39"/>
        <end position="216"/>
    </location>
</feature>
<reference evidence="2 3" key="1">
    <citation type="submission" date="2020-08" db="EMBL/GenBank/DDBJ databases">
        <title>Genomic Encyclopedia of Type Strains, Phase IV (KMG-IV): sequencing the most valuable type-strain genomes for metagenomic binning, comparative biology and taxonomic classification.</title>
        <authorList>
            <person name="Goeker M."/>
        </authorList>
    </citation>
    <scope>NUCLEOTIDE SEQUENCE [LARGE SCALE GENOMIC DNA]</scope>
    <source>
        <strain evidence="2 3">DSM 103733</strain>
    </source>
</reference>
<dbReference type="Proteomes" id="UP000538666">
    <property type="component" value="Unassembled WGS sequence"/>
</dbReference>
<evidence type="ECO:0000313" key="3">
    <source>
        <dbReference type="Proteomes" id="UP000538666"/>
    </source>
</evidence>
<proteinExistence type="predicted"/>
<organism evidence="2 3">
    <name type="scientific">Silvibacterium bohemicum</name>
    <dbReference type="NCBI Taxonomy" id="1577686"/>
    <lineage>
        <taxon>Bacteria</taxon>
        <taxon>Pseudomonadati</taxon>
        <taxon>Acidobacteriota</taxon>
        <taxon>Terriglobia</taxon>
        <taxon>Terriglobales</taxon>
        <taxon>Acidobacteriaceae</taxon>
        <taxon>Silvibacterium</taxon>
    </lineage>
</organism>
<sequence>MHLFKSRTFTPRTFVHCALRIVSPLFIFGISAASTVSAAVHTPGPTVPLCSKQIVFTASYLAETKPGEGIGFLFRIENNAAKPIKLAEPVPSSAHWYARVGNRWLWRASSGQGGSYVDAVNERGPVFAYQPKSAAADPHFITVPAKGNYEWVAHEHDNAALAYRPGCAICNYPGEHEYKAVFAYAYLPSADEHAKDLLPCGLRSNLVIMPPKRESK</sequence>
<evidence type="ECO:0000313" key="2">
    <source>
        <dbReference type="EMBL" id="MBB6146317.1"/>
    </source>
</evidence>
<keyword evidence="1" id="KW-0732">Signal</keyword>
<accession>A0A841K146</accession>
<name>A0A841K146_9BACT</name>
<dbReference type="EMBL" id="JACHEK010000009">
    <property type="protein sequence ID" value="MBB6146317.1"/>
    <property type="molecule type" value="Genomic_DNA"/>
</dbReference>
<dbReference type="OrthoDB" id="116876at2"/>
<protein>
    <submittedName>
        <fullName evidence="2">Uncharacterized protein</fullName>
    </submittedName>
</protein>
<gene>
    <name evidence="2" type="ORF">HNQ77_004289</name>
</gene>
<dbReference type="AlphaFoldDB" id="A0A841K146"/>
<feature type="signal peptide" evidence="1">
    <location>
        <begin position="1"/>
        <end position="38"/>
    </location>
</feature>
<keyword evidence="3" id="KW-1185">Reference proteome</keyword>
<comment type="caution">
    <text evidence="2">The sequence shown here is derived from an EMBL/GenBank/DDBJ whole genome shotgun (WGS) entry which is preliminary data.</text>
</comment>